<name>A0A955L717_9BACT</name>
<feature type="domain" description="DUF5667" evidence="1">
    <location>
        <begin position="28"/>
        <end position="113"/>
    </location>
</feature>
<reference evidence="2" key="1">
    <citation type="submission" date="2020-04" db="EMBL/GenBank/DDBJ databases">
        <authorList>
            <person name="Zhang T."/>
        </authorList>
    </citation>
    <scope>NUCLEOTIDE SEQUENCE</scope>
    <source>
        <strain evidence="2">HKST-UBA11</strain>
    </source>
</reference>
<dbReference type="AlphaFoldDB" id="A0A955L717"/>
<proteinExistence type="predicted"/>
<evidence type="ECO:0000313" key="3">
    <source>
        <dbReference type="Proteomes" id="UP000754563"/>
    </source>
</evidence>
<reference evidence="2" key="2">
    <citation type="journal article" date="2021" name="Microbiome">
        <title>Successional dynamics and alternative stable states in a saline activated sludge microbial community over 9 years.</title>
        <authorList>
            <person name="Wang Y."/>
            <person name="Ye J."/>
            <person name="Ju F."/>
            <person name="Liu L."/>
            <person name="Boyd J.A."/>
            <person name="Deng Y."/>
            <person name="Parks D.H."/>
            <person name="Jiang X."/>
            <person name="Yin X."/>
            <person name="Woodcroft B.J."/>
            <person name="Tyson G.W."/>
            <person name="Hugenholtz P."/>
            <person name="Polz M.F."/>
            <person name="Zhang T."/>
        </authorList>
    </citation>
    <scope>NUCLEOTIDE SEQUENCE</scope>
    <source>
        <strain evidence="2">HKST-UBA11</strain>
    </source>
</reference>
<dbReference type="Proteomes" id="UP000754563">
    <property type="component" value="Unassembled WGS sequence"/>
</dbReference>
<dbReference type="EMBL" id="JAGQLH010000005">
    <property type="protein sequence ID" value="MCA9385145.1"/>
    <property type="molecule type" value="Genomic_DNA"/>
</dbReference>
<protein>
    <recommendedName>
        <fullName evidence="1">DUF5667 domain-containing protein</fullName>
    </recommendedName>
</protein>
<sequence length="282" mass="32241">MSNTLKFVLSGAGLVLILGLIIGANADPRNPLYIFDRGLESIQGVIRVTPAQQAEFQLDLARERLDELQHVNSNSTRVERILNDYDQNLEQTREIVSDVLDSGDYNADLWASLIQRFIEVDIETLRRKIEVQADTAKANDYEDIGLRVRQSRTRTNQLVDDLFELGVTSIDSNDEFNSFARNRLRGMVNIINTYLDYGVEDVSLITPQATEEEKQRMNEIINAAQEEYFYVRDNIGSDSNKDIYESIVRADTLLNEDLTNILVDISERNTLSDEEIEQLIEE</sequence>
<dbReference type="Pfam" id="PF18915">
    <property type="entry name" value="DUF5667"/>
    <property type="match status" value="1"/>
</dbReference>
<evidence type="ECO:0000313" key="2">
    <source>
        <dbReference type="EMBL" id="MCA9385145.1"/>
    </source>
</evidence>
<evidence type="ECO:0000259" key="1">
    <source>
        <dbReference type="Pfam" id="PF18915"/>
    </source>
</evidence>
<organism evidence="2 3">
    <name type="scientific">Candidatus Dojkabacteria bacterium</name>
    <dbReference type="NCBI Taxonomy" id="2099670"/>
    <lineage>
        <taxon>Bacteria</taxon>
        <taxon>Candidatus Dojkabacteria</taxon>
    </lineage>
</organism>
<dbReference type="InterPro" id="IPR043725">
    <property type="entry name" value="DUF5667"/>
</dbReference>
<accession>A0A955L717</accession>
<gene>
    <name evidence="2" type="ORF">KC717_00690</name>
</gene>
<comment type="caution">
    <text evidence="2">The sequence shown here is derived from an EMBL/GenBank/DDBJ whole genome shotgun (WGS) entry which is preliminary data.</text>
</comment>